<keyword evidence="5" id="KW-0472">Membrane</keyword>
<dbReference type="InterPro" id="IPR003660">
    <property type="entry name" value="HAMP_dom"/>
</dbReference>
<dbReference type="Proteomes" id="UP000448575">
    <property type="component" value="Unassembled WGS sequence"/>
</dbReference>
<comment type="similarity">
    <text evidence="3">Belongs to the methyl-accepting chemotaxis (MCP) protein family.</text>
</comment>
<dbReference type="PROSITE" id="PS50111">
    <property type="entry name" value="CHEMOTAXIS_TRANSDUC_2"/>
    <property type="match status" value="1"/>
</dbReference>
<name>A0A6N9HMX6_9BURK</name>
<dbReference type="CDD" id="cd11386">
    <property type="entry name" value="MCP_signal"/>
    <property type="match status" value="1"/>
</dbReference>
<dbReference type="PANTHER" id="PTHR43531">
    <property type="entry name" value="PROTEIN ICFG"/>
    <property type="match status" value="1"/>
</dbReference>
<feature type="domain" description="Methyl-accepting transducer" evidence="6">
    <location>
        <begin position="397"/>
        <end position="626"/>
    </location>
</feature>
<dbReference type="CDD" id="cd06225">
    <property type="entry name" value="HAMP"/>
    <property type="match status" value="1"/>
</dbReference>
<dbReference type="GO" id="GO:0005886">
    <property type="term" value="C:plasma membrane"/>
    <property type="evidence" value="ECO:0007669"/>
    <property type="project" value="TreeGrafter"/>
</dbReference>
<dbReference type="GO" id="GO:0007165">
    <property type="term" value="P:signal transduction"/>
    <property type="evidence" value="ECO:0007669"/>
    <property type="project" value="UniProtKB-KW"/>
</dbReference>
<accession>A0A6N9HMX6</accession>
<dbReference type="RefSeq" id="WP_161027858.1">
    <property type="nucleotide sequence ID" value="NZ_WWCJ01000022.1"/>
</dbReference>
<keyword evidence="4" id="KW-0807">Transducer</keyword>
<comment type="subcellular location">
    <subcellularLocation>
        <location evidence="1">Membrane</location>
    </subcellularLocation>
</comment>
<evidence type="ECO:0000256" key="3">
    <source>
        <dbReference type="ARBA" id="ARBA00029447"/>
    </source>
</evidence>
<evidence type="ECO:0000256" key="2">
    <source>
        <dbReference type="ARBA" id="ARBA00022481"/>
    </source>
</evidence>
<dbReference type="Pfam" id="PF00672">
    <property type="entry name" value="HAMP"/>
    <property type="match status" value="1"/>
</dbReference>
<dbReference type="GO" id="GO:0004888">
    <property type="term" value="F:transmembrane signaling receptor activity"/>
    <property type="evidence" value="ECO:0007669"/>
    <property type="project" value="TreeGrafter"/>
</dbReference>
<organism evidence="8 9">
    <name type="scientific">Pseudoduganella guangdongensis</name>
    <dbReference type="NCBI Taxonomy" id="2692179"/>
    <lineage>
        <taxon>Bacteria</taxon>
        <taxon>Pseudomonadati</taxon>
        <taxon>Pseudomonadota</taxon>
        <taxon>Betaproteobacteria</taxon>
        <taxon>Burkholderiales</taxon>
        <taxon>Oxalobacteraceae</taxon>
        <taxon>Telluria group</taxon>
        <taxon>Pseudoduganella</taxon>
    </lineage>
</organism>
<protein>
    <submittedName>
        <fullName evidence="8">HAMP domain-containing protein</fullName>
    </submittedName>
</protein>
<keyword evidence="9" id="KW-1185">Reference proteome</keyword>
<reference evidence="8 9" key="1">
    <citation type="submission" date="2019-12" db="EMBL/GenBank/DDBJ databases">
        <title>Novel species isolated from a subtropical stream in China.</title>
        <authorList>
            <person name="Lu H."/>
        </authorList>
    </citation>
    <scope>NUCLEOTIDE SEQUENCE [LARGE SCALE GENOMIC DNA]</scope>
    <source>
        <strain evidence="8 9">DS3</strain>
    </source>
</reference>
<evidence type="ECO:0000259" key="6">
    <source>
        <dbReference type="PROSITE" id="PS50111"/>
    </source>
</evidence>
<dbReference type="InterPro" id="IPR004089">
    <property type="entry name" value="MCPsignal_dom"/>
</dbReference>
<dbReference type="InterPro" id="IPR051310">
    <property type="entry name" value="MCP_chemotaxis"/>
</dbReference>
<dbReference type="SMART" id="SM00304">
    <property type="entry name" value="HAMP"/>
    <property type="match status" value="1"/>
</dbReference>
<sequence>MILLQPAIALMQRLRLLPKFVLVCLVFLLPLLLASGLLVGELHKSVAFTIQERQGLAYVRQLHEARRHLQQKRALEHLRLAANQQAGSAAIRASADAATTALAALRPLAQGPLAGLAAQADLEQGWQQLQQRQAGFDARASFAAHSKLIAQADALATLAADRARLSLDPEVRSVYLIASFLKTFPGLAENLGVISGRGAAYIDSGLFEAGEDQMLSATAMLARHELERLPAQYQAILQHNPALTGKLEAHLAAVPQALAFLERARNEVLNSYNQTSGKEFNEAGQQAAGALQALAAGTADALDQLLAERARRDALYRNSVAGVVLLAVLLAGWLGAGFYLSFMRDMRQLNGAVQAAAAGDLSVRIASPARDETGDLANAFSAMTAALQTLVADIRSGAARIASAADELASGSSALSGSTSTQADALHVTVAAMEELDAAVQRNSAHADDGRQLVQQAAGVARRGGDSVDAVVGTMAAIRASSDRIADIIGVIDGIAFQTNILALNAAVEAARAGEAGRGFAVVATEVRSLAQRSAAAALEIKQLIGDSVSKVDSGNAQVDAAGATMSQVVAAVRSMEEVIARITQAEAGQRSEIARINGALHRIDDMTRQNAALVVQASEGASRVHAETALLNQALGQFRLKNGDVPHFSGNKLLKKEGTSPFLKRAPVKIGML</sequence>
<dbReference type="SUPFAM" id="SSF58104">
    <property type="entry name" value="Methyl-accepting chemotaxis protein (MCP) signaling domain"/>
    <property type="match status" value="1"/>
</dbReference>
<dbReference type="PANTHER" id="PTHR43531:SF14">
    <property type="entry name" value="METHYL-ACCEPTING CHEMOTAXIS PROTEIN I-RELATED"/>
    <property type="match status" value="1"/>
</dbReference>
<dbReference type="SMART" id="SM00283">
    <property type="entry name" value="MA"/>
    <property type="match status" value="1"/>
</dbReference>
<dbReference type="GO" id="GO:0006935">
    <property type="term" value="P:chemotaxis"/>
    <property type="evidence" value="ECO:0007669"/>
    <property type="project" value="TreeGrafter"/>
</dbReference>
<evidence type="ECO:0000259" key="7">
    <source>
        <dbReference type="PROSITE" id="PS50885"/>
    </source>
</evidence>
<comment type="caution">
    <text evidence="8">The sequence shown here is derived from an EMBL/GenBank/DDBJ whole genome shotgun (WGS) entry which is preliminary data.</text>
</comment>
<evidence type="ECO:0000313" key="8">
    <source>
        <dbReference type="EMBL" id="MYN04904.1"/>
    </source>
</evidence>
<gene>
    <name evidence="8" type="ORF">GTP41_22670</name>
</gene>
<keyword evidence="2" id="KW-0488">Methylation</keyword>
<keyword evidence="5" id="KW-0812">Transmembrane</keyword>
<evidence type="ECO:0000256" key="1">
    <source>
        <dbReference type="ARBA" id="ARBA00004370"/>
    </source>
</evidence>
<dbReference type="Gene3D" id="1.10.287.950">
    <property type="entry name" value="Methyl-accepting chemotaxis protein"/>
    <property type="match status" value="1"/>
</dbReference>
<keyword evidence="5" id="KW-1133">Transmembrane helix</keyword>
<evidence type="ECO:0000256" key="4">
    <source>
        <dbReference type="PROSITE-ProRule" id="PRU00284"/>
    </source>
</evidence>
<evidence type="ECO:0000313" key="9">
    <source>
        <dbReference type="Proteomes" id="UP000448575"/>
    </source>
</evidence>
<proteinExistence type="inferred from homology"/>
<feature type="domain" description="HAMP" evidence="7">
    <location>
        <begin position="340"/>
        <end position="392"/>
    </location>
</feature>
<evidence type="ECO:0000256" key="5">
    <source>
        <dbReference type="SAM" id="Phobius"/>
    </source>
</evidence>
<dbReference type="PROSITE" id="PS50885">
    <property type="entry name" value="HAMP"/>
    <property type="match status" value="1"/>
</dbReference>
<dbReference type="EMBL" id="WWCJ01000022">
    <property type="protein sequence ID" value="MYN04904.1"/>
    <property type="molecule type" value="Genomic_DNA"/>
</dbReference>
<feature type="transmembrane region" description="Helical" evidence="5">
    <location>
        <begin position="320"/>
        <end position="340"/>
    </location>
</feature>
<dbReference type="AlphaFoldDB" id="A0A6N9HMX6"/>
<dbReference type="Pfam" id="PF00015">
    <property type="entry name" value="MCPsignal"/>
    <property type="match status" value="1"/>
</dbReference>
<dbReference type="FunFam" id="1.10.287.950:FF:000001">
    <property type="entry name" value="Methyl-accepting chemotaxis sensory transducer"/>
    <property type="match status" value="1"/>
</dbReference>